<evidence type="ECO:0000313" key="1">
    <source>
        <dbReference type="EMBL" id="CAF9923680.1"/>
    </source>
</evidence>
<gene>
    <name evidence="1" type="ORF">HETSPECPRED_005391</name>
</gene>
<sequence>MPSIGITLLQAWHRLLSLPRHPASFYPARLSEELIEQSEAVTVLEKLSETSDVFFAISRARYDGVPLEPLPAFTGYNMLVYGYMIAKYTSRWGFYRTVTWASGGDWRKVKEVVNPGKDKKVREVAGRIGVEEEKFGKIARRVRRVWPLFP</sequence>
<organism evidence="1 2">
    <name type="scientific">Heterodermia speciosa</name>
    <dbReference type="NCBI Taxonomy" id="116794"/>
    <lineage>
        <taxon>Eukaryota</taxon>
        <taxon>Fungi</taxon>
        <taxon>Dikarya</taxon>
        <taxon>Ascomycota</taxon>
        <taxon>Pezizomycotina</taxon>
        <taxon>Lecanoromycetes</taxon>
        <taxon>OSLEUM clade</taxon>
        <taxon>Lecanoromycetidae</taxon>
        <taxon>Caliciales</taxon>
        <taxon>Physciaceae</taxon>
        <taxon>Heterodermia</taxon>
    </lineage>
</organism>
<dbReference type="EMBL" id="CAJPDS010000034">
    <property type="protein sequence ID" value="CAF9923680.1"/>
    <property type="molecule type" value="Genomic_DNA"/>
</dbReference>
<comment type="caution">
    <text evidence="1">The sequence shown here is derived from an EMBL/GenBank/DDBJ whole genome shotgun (WGS) entry which is preliminary data.</text>
</comment>
<accession>A0A8H3IJY8</accession>
<dbReference type="OrthoDB" id="3582307at2759"/>
<proteinExistence type="predicted"/>
<protein>
    <submittedName>
        <fullName evidence="1">Uncharacterized protein</fullName>
    </submittedName>
</protein>
<dbReference type="AlphaFoldDB" id="A0A8H3IJY8"/>
<keyword evidence="2" id="KW-1185">Reference proteome</keyword>
<evidence type="ECO:0000313" key="2">
    <source>
        <dbReference type="Proteomes" id="UP000664521"/>
    </source>
</evidence>
<reference evidence="1" key="1">
    <citation type="submission" date="2021-03" db="EMBL/GenBank/DDBJ databases">
        <authorList>
            <person name="Tagirdzhanova G."/>
        </authorList>
    </citation>
    <scope>NUCLEOTIDE SEQUENCE</scope>
</reference>
<dbReference type="Proteomes" id="UP000664521">
    <property type="component" value="Unassembled WGS sequence"/>
</dbReference>
<name>A0A8H3IJY8_9LECA</name>